<reference evidence="4" key="1">
    <citation type="journal article" date="2011" name="Plant Physiol.">
        <title>Comprehensive sequence analysis of 24,783 barley full-length cDNAs derived from 12 clone libraries.</title>
        <authorList>
            <person name="Matsumoto T."/>
            <person name="Tanaka T."/>
            <person name="Sakai H."/>
            <person name="Amano N."/>
            <person name="Kanamori H."/>
            <person name="Kurita K."/>
            <person name="Kikuta A."/>
            <person name="Kamiya K."/>
            <person name="Yamamoto M."/>
            <person name="Ikawa H."/>
            <person name="Fujii N."/>
            <person name="Hori K."/>
            <person name="Itoh T."/>
            <person name="Sato K."/>
        </authorList>
    </citation>
    <scope>NUCLEOTIDE SEQUENCE</scope>
    <source>
        <tissue evidence="4">Shoot and root</tissue>
    </source>
</reference>
<dbReference type="Pfam" id="PF00313">
    <property type="entry name" value="CSD"/>
    <property type="match status" value="1"/>
</dbReference>
<dbReference type="CDD" id="cd04458">
    <property type="entry name" value="CSP_CDS"/>
    <property type="match status" value="1"/>
</dbReference>
<proteinExistence type="evidence at transcript level"/>
<evidence type="ECO:0000259" key="3">
    <source>
        <dbReference type="PROSITE" id="PS51857"/>
    </source>
</evidence>
<feature type="compositionally biased region" description="Low complexity" evidence="2">
    <location>
        <begin position="22"/>
        <end position="31"/>
    </location>
</feature>
<dbReference type="InterPro" id="IPR052069">
    <property type="entry name" value="Ca-reg_mRNA-binding_domain"/>
</dbReference>
<evidence type="ECO:0000313" key="4">
    <source>
        <dbReference type="EMBL" id="BAK01201.1"/>
    </source>
</evidence>
<dbReference type="PROSITE" id="PS51857">
    <property type="entry name" value="CSD_2"/>
    <property type="match status" value="1"/>
</dbReference>
<name>F2E1H9_HORVV</name>
<feature type="region of interest" description="Disordered" evidence="2">
    <location>
        <begin position="16"/>
        <end position="36"/>
    </location>
</feature>
<evidence type="ECO:0000256" key="1">
    <source>
        <dbReference type="ARBA" id="ARBA00022553"/>
    </source>
</evidence>
<dbReference type="FunFam" id="2.40.50.140:FF:000086">
    <property type="entry name" value="Cold shock domain-containing protein C2"/>
    <property type="match status" value="1"/>
</dbReference>
<protein>
    <submittedName>
        <fullName evidence="4">Predicted protein</fullName>
    </submittedName>
</protein>
<dbReference type="InterPro" id="IPR011129">
    <property type="entry name" value="CSD"/>
</dbReference>
<organism evidence="4">
    <name type="scientific">Hordeum vulgare subsp. vulgare</name>
    <name type="common">Domesticated barley</name>
    <dbReference type="NCBI Taxonomy" id="112509"/>
    <lineage>
        <taxon>Eukaryota</taxon>
        <taxon>Viridiplantae</taxon>
        <taxon>Streptophyta</taxon>
        <taxon>Embryophyta</taxon>
        <taxon>Tracheophyta</taxon>
        <taxon>Spermatophyta</taxon>
        <taxon>Magnoliopsida</taxon>
        <taxon>Liliopsida</taxon>
        <taxon>Poales</taxon>
        <taxon>Poaceae</taxon>
        <taxon>BOP clade</taxon>
        <taxon>Pooideae</taxon>
        <taxon>Triticodae</taxon>
        <taxon>Triticeae</taxon>
        <taxon>Hordeinae</taxon>
        <taxon>Hordeum</taxon>
    </lineage>
</organism>
<feature type="domain" description="CSD" evidence="3">
    <location>
        <begin position="64"/>
        <end position="130"/>
    </location>
</feature>
<dbReference type="InterPro" id="IPR012340">
    <property type="entry name" value="NA-bd_OB-fold"/>
</dbReference>
<dbReference type="GO" id="GO:0003676">
    <property type="term" value="F:nucleic acid binding"/>
    <property type="evidence" value="ECO:0007669"/>
    <property type="project" value="InterPro"/>
</dbReference>
<keyword evidence="1" id="KW-0597">Phosphoprotein</keyword>
<dbReference type="AlphaFoldDB" id="F2E1H9"/>
<dbReference type="InterPro" id="IPR002059">
    <property type="entry name" value="CSP_DNA-bd"/>
</dbReference>
<dbReference type="PANTHER" id="PTHR12962">
    <property type="entry name" value="CALCIUM-REGULATED HEAT STABLE PROTEIN CRHSP-24-RELATED"/>
    <property type="match status" value="1"/>
</dbReference>
<dbReference type="PANTHER" id="PTHR12962:SF1">
    <property type="entry name" value="COLD SHOCK DOMAIN-CONTAINING PROTEIN CG9705"/>
    <property type="match status" value="1"/>
</dbReference>
<dbReference type="EMBL" id="AK370000">
    <property type="protein sequence ID" value="BAK01201.1"/>
    <property type="molecule type" value="mRNA"/>
</dbReference>
<dbReference type="SMART" id="SM00357">
    <property type="entry name" value="CSP"/>
    <property type="match status" value="1"/>
</dbReference>
<evidence type="ECO:0000256" key="2">
    <source>
        <dbReference type="SAM" id="MobiDB-lite"/>
    </source>
</evidence>
<accession>F2E1H9</accession>
<dbReference type="Gene3D" id="2.40.50.140">
    <property type="entry name" value="Nucleic acid-binding proteins"/>
    <property type="match status" value="1"/>
</dbReference>
<dbReference type="SUPFAM" id="SSF50249">
    <property type="entry name" value="Nucleic acid-binding proteins"/>
    <property type="match status" value="1"/>
</dbReference>
<sequence>MSNVSHSSSVEETIFENQILKSPSTSSNNSNSEHDHHHIHEYLALPNKRVRTLSETERIASGPDYRGVIKNFCRNKGHGFIQPDGEAEPVFLHISDIEGEWCPKEGDVVSFKKALMPPKMQKYQAVHVHFVHLKEGVKHEHWDNSNPNL</sequence>